<dbReference type="AlphaFoldDB" id="A0A086MS72"/>
<feature type="compositionally biased region" description="Basic and acidic residues" evidence="1">
    <location>
        <begin position="15"/>
        <end position="28"/>
    </location>
</feature>
<dbReference type="RefSeq" id="WP_043384240.1">
    <property type="nucleotide sequence ID" value="NZ_BMTT01000003.1"/>
</dbReference>
<proteinExistence type="predicted"/>
<feature type="compositionally biased region" description="Polar residues" evidence="1">
    <location>
        <begin position="1"/>
        <end position="12"/>
    </location>
</feature>
<feature type="region of interest" description="Disordered" evidence="1">
    <location>
        <begin position="1"/>
        <end position="37"/>
    </location>
</feature>
<protein>
    <submittedName>
        <fullName evidence="2">Uncharacterized protein</fullName>
    </submittedName>
</protein>
<evidence type="ECO:0000313" key="2">
    <source>
        <dbReference type="EMBL" id="KFG71740.1"/>
    </source>
</evidence>
<gene>
    <name evidence="2" type="ORF">FM21_31595</name>
</gene>
<dbReference type="EMBL" id="JNFQ01000005">
    <property type="protein sequence ID" value="KFG71740.1"/>
    <property type="molecule type" value="Genomic_DNA"/>
</dbReference>
<keyword evidence="3" id="KW-1185">Reference proteome</keyword>
<evidence type="ECO:0000256" key="1">
    <source>
        <dbReference type="SAM" id="MobiDB-lite"/>
    </source>
</evidence>
<name>A0A086MS72_9ACTN</name>
<organism evidence="2 3">
    <name type="scientific">Streptomyces mutabilis</name>
    <dbReference type="NCBI Taxonomy" id="67332"/>
    <lineage>
        <taxon>Bacteria</taxon>
        <taxon>Bacillati</taxon>
        <taxon>Actinomycetota</taxon>
        <taxon>Actinomycetes</taxon>
        <taxon>Kitasatosporales</taxon>
        <taxon>Streptomycetaceae</taxon>
        <taxon>Streptomyces</taxon>
    </lineage>
</organism>
<comment type="caution">
    <text evidence="2">The sequence shown here is derived from an EMBL/GenBank/DDBJ whole genome shotgun (WGS) entry which is preliminary data.</text>
</comment>
<sequence>MSTSQPDASQPSEARAGDDRATPDDLLHARTGTDVSPEDVVLAAGRDITPKNLEWARRKLAEEGPAALDKLLP</sequence>
<dbReference type="Proteomes" id="UP000029095">
    <property type="component" value="Unassembled WGS sequence"/>
</dbReference>
<dbReference type="GeneID" id="99702769"/>
<reference evidence="2 3" key="1">
    <citation type="submission" date="2014-05" db="EMBL/GenBank/DDBJ databases">
        <title>Complete genome sequence of the Streptomyces mutabilis TRM45540.</title>
        <authorList>
            <person name="Luo X."/>
            <person name="Zhang L."/>
        </authorList>
    </citation>
    <scope>NUCLEOTIDE SEQUENCE [LARGE SCALE GENOMIC DNA]</scope>
    <source>
        <strain evidence="2 3">TRM45540</strain>
    </source>
</reference>
<accession>A0A086MS72</accession>
<evidence type="ECO:0000313" key="3">
    <source>
        <dbReference type="Proteomes" id="UP000029095"/>
    </source>
</evidence>
<dbReference type="STRING" id="1915400.FM21_31595"/>
<dbReference type="HOGENOM" id="CLU_203318_0_0_11"/>